<organism evidence="6 7">
    <name type="scientific">Sphaerisporangium melleum</name>
    <dbReference type="NCBI Taxonomy" id="321316"/>
    <lineage>
        <taxon>Bacteria</taxon>
        <taxon>Bacillati</taxon>
        <taxon>Actinomycetota</taxon>
        <taxon>Actinomycetes</taxon>
        <taxon>Streptosporangiales</taxon>
        <taxon>Streptosporangiaceae</taxon>
        <taxon>Sphaerisporangium</taxon>
    </lineage>
</organism>
<dbReference type="Proteomes" id="UP000645217">
    <property type="component" value="Unassembled WGS sequence"/>
</dbReference>
<keyword evidence="7" id="KW-1185">Reference proteome</keyword>
<accession>A0A917VPU4</accession>
<name>A0A917VPU4_9ACTN</name>
<evidence type="ECO:0000256" key="2">
    <source>
        <dbReference type="ARBA" id="ARBA00023125"/>
    </source>
</evidence>
<sequence>MDPHGCSVPMVDAERVAAVRETLPSDDTVQDLAQVFGLLADPGRLRMMAALLEGGEMCVCDLAAATGQSMSGASHALRLLRMRRVVKVRRSGRMAYYQLADSHVRMLLDLAITHARHTEPTGLADPAELPKTAEPAKPAEPGEEEGGDG</sequence>
<dbReference type="PRINTS" id="PR00778">
    <property type="entry name" value="HTHARSR"/>
</dbReference>
<reference evidence="6" key="1">
    <citation type="journal article" date="2014" name="Int. J. Syst. Evol. Microbiol.">
        <title>Complete genome sequence of Corynebacterium casei LMG S-19264T (=DSM 44701T), isolated from a smear-ripened cheese.</title>
        <authorList>
            <consortium name="US DOE Joint Genome Institute (JGI-PGF)"/>
            <person name="Walter F."/>
            <person name="Albersmeier A."/>
            <person name="Kalinowski J."/>
            <person name="Ruckert C."/>
        </authorList>
    </citation>
    <scope>NUCLEOTIDE SEQUENCE</scope>
    <source>
        <strain evidence="6">JCM 13064</strain>
    </source>
</reference>
<reference evidence="6" key="2">
    <citation type="submission" date="2020-09" db="EMBL/GenBank/DDBJ databases">
        <authorList>
            <person name="Sun Q."/>
            <person name="Ohkuma M."/>
        </authorList>
    </citation>
    <scope>NUCLEOTIDE SEQUENCE</scope>
    <source>
        <strain evidence="6">JCM 13064</strain>
    </source>
</reference>
<evidence type="ECO:0000256" key="4">
    <source>
        <dbReference type="SAM" id="MobiDB-lite"/>
    </source>
</evidence>
<comment type="caution">
    <text evidence="6">The sequence shown here is derived from an EMBL/GenBank/DDBJ whole genome shotgun (WGS) entry which is preliminary data.</text>
</comment>
<dbReference type="GO" id="GO:0003677">
    <property type="term" value="F:DNA binding"/>
    <property type="evidence" value="ECO:0007669"/>
    <property type="project" value="UniProtKB-KW"/>
</dbReference>
<dbReference type="Pfam" id="PF01022">
    <property type="entry name" value="HTH_5"/>
    <property type="match status" value="1"/>
</dbReference>
<dbReference type="InterPro" id="IPR051011">
    <property type="entry name" value="Metal_resp_trans_reg"/>
</dbReference>
<keyword evidence="2" id="KW-0238">DNA-binding</keyword>
<dbReference type="InterPro" id="IPR036388">
    <property type="entry name" value="WH-like_DNA-bd_sf"/>
</dbReference>
<feature type="domain" description="HTH arsR-type" evidence="5">
    <location>
        <begin position="24"/>
        <end position="119"/>
    </location>
</feature>
<dbReference type="PROSITE" id="PS50987">
    <property type="entry name" value="HTH_ARSR_2"/>
    <property type="match status" value="1"/>
</dbReference>
<dbReference type="EMBL" id="BMNT01000030">
    <property type="protein sequence ID" value="GGL02571.1"/>
    <property type="molecule type" value="Genomic_DNA"/>
</dbReference>
<dbReference type="InterPro" id="IPR001845">
    <property type="entry name" value="HTH_ArsR_DNA-bd_dom"/>
</dbReference>
<evidence type="ECO:0000259" key="5">
    <source>
        <dbReference type="PROSITE" id="PS50987"/>
    </source>
</evidence>
<dbReference type="InterPro" id="IPR036390">
    <property type="entry name" value="WH_DNA-bd_sf"/>
</dbReference>
<dbReference type="Gene3D" id="1.10.10.10">
    <property type="entry name" value="Winged helix-like DNA-binding domain superfamily/Winged helix DNA-binding domain"/>
    <property type="match status" value="1"/>
</dbReference>
<dbReference type="InterPro" id="IPR011991">
    <property type="entry name" value="ArsR-like_HTH"/>
</dbReference>
<evidence type="ECO:0000313" key="7">
    <source>
        <dbReference type="Proteomes" id="UP000645217"/>
    </source>
</evidence>
<evidence type="ECO:0000313" key="6">
    <source>
        <dbReference type="EMBL" id="GGL02571.1"/>
    </source>
</evidence>
<dbReference type="SUPFAM" id="SSF46785">
    <property type="entry name" value="Winged helix' DNA-binding domain"/>
    <property type="match status" value="1"/>
</dbReference>
<dbReference type="NCBIfam" id="NF033788">
    <property type="entry name" value="HTH_metalloreg"/>
    <property type="match status" value="1"/>
</dbReference>
<keyword evidence="1" id="KW-0805">Transcription regulation</keyword>
<feature type="compositionally biased region" description="Low complexity" evidence="4">
    <location>
        <begin position="126"/>
        <end position="136"/>
    </location>
</feature>
<dbReference type="PANTHER" id="PTHR43132">
    <property type="entry name" value="ARSENICAL RESISTANCE OPERON REPRESSOR ARSR-RELATED"/>
    <property type="match status" value="1"/>
</dbReference>
<dbReference type="GO" id="GO:0003700">
    <property type="term" value="F:DNA-binding transcription factor activity"/>
    <property type="evidence" value="ECO:0007669"/>
    <property type="project" value="InterPro"/>
</dbReference>
<gene>
    <name evidence="6" type="ORF">GCM10007964_50800</name>
</gene>
<feature type="region of interest" description="Disordered" evidence="4">
    <location>
        <begin position="120"/>
        <end position="149"/>
    </location>
</feature>
<evidence type="ECO:0000256" key="3">
    <source>
        <dbReference type="ARBA" id="ARBA00023163"/>
    </source>
</evidence>
<evidence type="ECO:0000256" key="1">
    <source>
        <dbReference type="ARBA" id="ARBA00023015"/>
    </source>
</evidence>
<dbReference type="SMART" id="SM00418">
    <property type="entry name" value="HTH_ARSR"/>
    <property type="match status" value="1"/>
</dbReference>
<dbReference type="AlphaFoldDB" id="A0A917VPU4"/>
<keyword evidence="3" id="KW-0804">Transcription</keyword>
<dbReference type="CDD" id="cd00090">
    <property type="entry name" value="HTH_ARSR"/>
    <property type="match status" value="1"/>
</dbReference>
<dbReference type="PANTHER" id="PTHR43132:SF6">
    <property type="entry name" value="HTH-TYPE TRANSCRIPTIONAL REPRESSOR CZRA"/>
    <property type="match status" value="1"/>
</dbReference>
<proteinExistence type="predicted"/>
<protein>
    <recommendedName>
        <fullName evidence="5">HTH arsR-type domain-containing protein</fullName>
    </recommendedName>
</protein>